<gene>
    <name evidence="4" type="ORF">KDK95_22395</name>
</gene>
<evidence type="ECO:0000313" key="5">
    <source>
        <dbReference type="Proteomes" id="UP000676325"/>
    </source>
</evidence>
<name>A0A941EHA8_9ACTN</name>
<proteinExistence type="predicted"/>
<organism evidence="4 5">
    <name type="scientific">Actinospica acidithermotolerans</name>
    <dbReference type="NCBI Taxonomy" id="2828514"/>
    <lineage>
        <taxon>Bacteria</taxon>
        <taxon>Bacillati</taxon>
        <taxon>Actinomycetota</taxon>
        <taxon>Actinomycetes</taxon>
        <taxon>Catenulisporales</taxon>
        <taxon>Actinospicaceae</taxon>
        <taxon>Actinospica</taxon>
    </lineage>
</organism>
<dbReference type="Pfam" id="PF14016">
    <property type="entry name" value="DUF4232"/>
    <property type="match status" value="1"/>
</dbReference>
<sequence>MKQVISALGVAAGTLVLCTACVGGSSGGGNAASTASGSHPAATAGTGGAGTAAAASATPANATGTAGGTSTAGSGSGGSGSSGVATCSARYLNGSVSGEQGTAGSIYVDIVFKNLNNEPCTMYGYPGVSFGAGTPVQQVGQPAARSPQVTPSLVTLQPGGHAYAVLQIGDAANWPPTTCQPTPTTYLQVYPPNTSNLLYIAFDSTACKGDVVTLHVEAVRPGTGS</sequence>
<evidence type="ECO:0000256" key="1">
    <source>
        <dbReference type="SAM" id="MobiDB-lite"/>
    </source>
</evidence>
<feature type="domain" description="DUF4232" evidence="3">
    <location>
        <begin position="87"/>
        <end position="219"/>
    </location>
</feature>
<evidence type="ECO:0000313" key="4">
    <source>
        <dbReference type="EMBL" id="MBR7829074.1"/>
    </source>
</evidence>
<feature type="region of interest" description="Disordered" evidence="1">
    <location>
        <begin position="32"/>
        <end position="79"/>
    </location>
</feature>
<keyword evidence="5" id="KW-1185">Reference proteome</keyword>
<comment type="caution">
    <text evidence="4">The sequence shown here is derived from an EMBL/GenBank/DDBJ whole genome shotgun (WGS) entry which is preliminary data.</text>
</comment>
<feature type="signal peptide" evidence="2">
    <location>
        <begin position="1"/>
        <end position="31"/>
    </location>
</feature>
<dbReference type="InterPro" id="IPR025326">
    <property type="entry name" value="DUF4232"/>
</dbReference>
<protein>
    <submittedName>
        <fullName evidence="4">DUF4232 domain-containing protein</fullName>
    </submittedName>
</protein>
<dbReference type="RefSeq" id="WP_212520211.1">
    <property type="nucleotide sequence ID" value="NZ_JAGSOH010000074.1"/>
</dbReference>
<reference evidence="4" key="1">
    <citation type="submission" date="2021-04" db="EMBL/GenBank/DDBJ databases">
        <title>Genome based classification of Actinospica acidithermotolerans sp. nov., an actinobacterium isolated from an Indonesian hot spring.</title>
        <authorList>
            <person name="Kusuma A.B."/>
            <person name="Putra K.E."/>
            <person name="Nafisah S."/>
            <person name="Loh J."/>
            <person name="Nouioui I."/>
            <person name="Goodfellow M."/>
        </authorList>
    </citation>
    <scope>NUCLEOTIDE SEQUENCE</scope>
    <source>
        <strain evidence="4">MGRD01-02</strain>
    </source>
</reference>
<dbReference type="EMBL" id="JAGSOH010000074">
    <property type="protein sequence ID" value="MBR7829074.1"/>
    <property type="molecule type" value="Genomic_DNA"/>
</dbReference>
<accession>A0A941EHA8</accession>
<evidence type="ECO:0000256" key="2">
    <source>
        <dbReference type="SAM" id="SignalP"/>
    </source>
</evidence>
<keyword evidence="2" id="KW-0732">Signal</keyword>
<feature type="compositionally biased region" description="Low complexity" evidence="1">
    <location>
        <begin position="51"/>
        <end position="73"/>
    </location>
</feature>
<feature type="chain" id="PRO_5037715021" evidence="2">
    <location>
        <begin position="32"/>
        <end position="225"/>
    </location>
</feature>
<feature type="compositionally biased region" description="Low complexity" evidence="1">
    <location>
        <begin position="32"/>
        <end position="44"/>
    </location>
</feature>
<dbReference type="Proteomes" id="UP000676325">
    <property type="component" value="Unassembled WGS sequence"/>
</dbReference>
<evidence type="ECO:0000259" key="3">
    <source>
        <dbReference type="Pfam" id="PF14016"/>
    </source>
</evidence>
<dbReference type="AlphaFoldDB" id="A0A941EHA8"/>